<dbReference type="Proteomes" id="UP000553209">
    <property type="component" value="Unassembled WGS sequence"/>
</dbReference>
<protein>
    <submittedName>
        <fullName evidence="3">DUF222 domain-containing protein</fullName>
    </submittedName>
</protein>
<feature type="domain" description="HNH nuclease" evidence="2">
    <location>
        <begin position="346"/>
        <end position="399"/>
    </location>
</feature>
<dbReference type="Pfam" id="PF02720">
    <property type="entry name" value="DUF222"/>
    <property type="match status" value="1"/>
</dbReference>
<dbReference type="Gene3D" id="1.10.30.50">
    <property type="match status" value="1"/>
</dbReference>
<evidence type="ECO:0000313" key="4">
    <source>
        <dbReference type="Proteomes" id="UP000553209"/>
    </source>
</evidence>
<organism evidence="3 4">
    <name type="scientific">Nocardiopsis alborubida</name>
    <dbReference type="NCBI Taxonomy" id="146802"/>
    <lineage>
        <taxon>Bacteria</taxon>
        <taxon>Bacillati</taxon>
        <taxon>Actinomycetota</taxon>
        <taxon>Actinomycetes</taxon>
        <taxon>Streptosporangiales</taxon>
        <taxon>Nocardiopsidaceae</taxon>
        <taxon>Nocardiopsis</taxon>
    </lineage>
</organism>
<dbReference type="SMART" id="SM00507">
    <property type="entry name" value="HNHc"/>
    <property type="match status" value="1"/>
</dbReference>
<sequence>MLAAPDAAPGVCSPGVAALAGAREIIDQAWDAEVPPGADEVAAEEVAALWDQLEKIRYQALARMARLYARGEVARYSGYSTLDKWITHQCKVPTGQAKDLARLAQHVHEETLPATAEAVGEGTLALGEAVAIAKVTDKAVQTRDEDHFPDEGEYRQGFESALVAAKAERPALSVNQLQSVARQVAYRLDPHRLDRDHEAAHAARGLVVHDTFQGSYQLQAWGGAGDALIVRAAIDTFTTPPGEDDTRSRSQREHDALIAALRFATTHTGCTHTPAPLAQIRIVVPVQTYLDAEGQEAPALDENGRVIPVGLVHELAGDSEVVRMLTAPPTGRVVDVAPSRRLASARQRAAAFHGHATCAHPGGCEVPITWCQADHITSFSRGGRTEVANLQPLCGPHNRAKYQRELRTHQQHHRARNGREARPGHHDRGHPPEPHPLPRE</sequence>
<evidence type="ECO:0000259" key="2">
    <source>
        <dbReference type="SMART" id="SM00507"/>
    </source>
</evidence>
<keyword evidence="4" id="KW-1185">Reference proteome</keyword>
<feature type="compositionally biased region" description="Basic and acidic residues" evidence="1">
    <location>
        <begin position="417"/>
        <end position="440"/>
    </location>
</feature>
<proteinExistence type="predicted"/>
<dbReference type="InterPro" id="IPR003615">
    <property type="entry name" value="HNH_nuc"/>
</dbReference>
<dbReference type="RefSeq" id="WP_168444012.1">
    <property type="nucleotide sequence ID" value="NZ_JAAXPG010000010.1"/>
</dbReference>
<dbReference type="AlphaFoldDB" id="A0A7X6MBU1"/>
<dbReference type="InterPro" id="IPR003870">
    <property type="entry name" value="DUF222"/>
</dbReference>
<dbReference type="EMBL" id="JAAXPG010000010">
    <property type="protein sequence ID" value="NKY98397.1"/>
    <property type="molecule type" value="Genomic_DNA"/>
</dbReference>
<reference evidence="3 4" key="1">
    <citation type="submission" date="2020-04" db="EMBL/GenBank/DDBJ databases">
        <title>MicrobeNet Type strains.</title>
        <authorList>
            <person name="Nicholson A.C."/>
        </authorList>
    </citation>
    <scope>NUCLEOTIDE SEQUENCE [LARGE SCALE GENOMIC DNA]</scope>
    <source>
        <strain evidence="3 4">ATCC 23612</strain>
    </source>
</reference>
<gene>
    <name evidence="3" type="ORF">HGB44_12135</name>
</gene>
<comment type="caution">
    <text evidence="3">The sequence shown here is derived from an EMBL/GenBank/DDBJ whole genome shotgun (WGS) entry which is preliminary data.</text>
</comment>
<feature type="region of interest" description="Disordered" evidence="1">
    <location>
        <begin position="404"/>
        <end position="440"/>
    </location>
</feature>
<dbReference type="CDD" id="cd00085">
    <property type="entry name" value="HNHc"/>
    <property type="match status" value="1"/>
</dbReference>
<name>A0A7X6MBU1_9ACTN</name>
<evidence type="ECO:0000313" key="3">
    <source>
        <dbReference type="EMBL" id="NKY98397.1"/>
    </source>
</evidence>
<accession>A0A7X6MBU1</accession>
<evidence type="ECO:0000256" key="1">
    <source>
        <dbReference type="SAM" id="MobiDB-lite"/>
    </source>
</evidence>